<dbReference type="AlphaFoldDB" id="A0A6C0HUT0"/>
<protein>
    <submittedName>
        <fullName evidence="1">Uncharacterized protein</fullName>
    </submittedName>
</protein>
<dbReference type="EMBL" id="MN740017">
    <property type="protein sequence ID" value="QHT84282.1"/>
    <property type="molecule type" value="Genomic_DNA"/>
</dbReference>
<sequence>MNSACMIELKKEYTILLCHVLSPIILEGLQSIYDRAKNGCHKNNVLKTFQLCLKAIPSWKDEPNTIKNEVERILLKTKEQPWLINLIQTIFRLTILINKLEPNEILPKDLNMGHFIHCIYIECARQFWMDPFLFYHECSSLEQKKNYNEILKTICCCIENAIRRALPLSAIFEKLLGKDNIIDFTNLELSKMYDVNLILEKTSMIGGGDKLNEEEKTNMLGGNNEDMKNDFNIIPTNQEMPNMQNNMQSMPMMQNNMQGMPMMQNNMQGMPIMQNNMQGMPMMPMMPMMPTGGGNDNINDKILNIINKNNILSDSNEDNNNNFTVNNHSANNFANNGPQMMQPMPQAMQPIIMMPQMMGGNMMNNQMPQNKHHSDRKSSSTLKRIINESIKNSHHSATKSNGSNNSELKNKILKDLDSETISYNPEDNAKNYQDIFSNSDVKHTVNTHDKVEKKSREKFFNNYLNI</sequence>
<accession>A0A6C0HUT0</accession>
<organism evidence="1">
    <name type="scientific">viral metagenome</name>
    <dbReference type="NCBI Taxonomy" id="1070528"/>
    <lineage>
        <taxon>unclassified sequences</taxon>
        <taxon>metagenomes</taxon>
        <taxon>organismal metagenomes</taxon>
    </lineage>
</organism>
<reference evidence="1" key="1">
    <citation type="journal article" date="2020" name="Nature">
        <title>Giant virus diversity and host interactions through global metagenomics.</title>
        <authorList>
            <person name="Schulz F."/>
            <person name="Roux S."/>
            <person name="Paez-Espino D."/>
            <person name="Jungbluth S."/>
            <person name="Walsh D.A."/>
            <person name="Denef V.J."/>
            <person name="McMahon K.D."/>
            <person name="Konstantinidis K.T."/>
            <person name="Eloe-Fadrosh E.A."/>
            <person name="Kyrpides N.C."/>
            <person name="Woyke T."/>
        </authorList>
    </citation>
    <scope>NUCLEOTIDE SEQUENCE</scope>
    <source>
        <strain evidence="1">GVMAG-M-3300023184-177</strain>
    </source>
</reference>
<dbReference type="Pfam" id="PF19068">
    <property type="entry name" value="DUF5764"/>
    <property type="match status" value="1"/>
</dbReference>
<name>A0A6C0HUT0_9ZZZZ</name>
<dbReference type="InterPro" id="IPR043913">
    <property type="entry name" value="DUF5764"/>
</dbReference>
<proteinExistence type="predicted"/>
<evidence type="ECO:0000313" key="1">
    <source>
        <dbReference type="EMBL" id="QHT84282.1"/>
    </source>
</evidence>